<evidence type="ECO:0000313" key="3">
    <source>
        <dbReference type="Proteomes" id="UP001304769"/>
    </source>
</evidence>
<comment type="caution">
    <text evidence="2">The sequence shown here is derived from an EMBL/GenBank/DDBJ whole genome shotgun (WGS) entry which is preliminary data.</text>
</comment>
<protein>
    <submittedName>
        <fullName evidence="2">DUF2630 family protein</fullName>
    </submittedName>
</protein>
<sequence length="80" mass="9120">MDQDIQGRIKELITEEHRLRAALGEGAITADEEHARLGSIEAQLDQCWDLLRQRRAKRQYGENPDDAAARSEDVVEKYLG</sequence>
<dbReference type="Pfam" id="PF10944">
    <property type="entry name" value="DUF2630"/>
    <property type="match status" value="1"/>
</dbReference>
<proteinExistence type="predicted"/>
<evidence type="ECO:0000313" key="2">
    <source>
        <dbReference type="EMBL" id="MEA5456079.1"/>
    </source>
</evidence>
<feature type="region of interest" description="Disordered" evidence="1">
    <location>
        <begin position="57"/>
        <end position="80"/>
    </location>
</feature>
<name>A0ABU5T8P6_9MICC</name>
<evidence type="ECO:0000256" key="1">
    <source>
        <dbReference type="SAM" id="MobiDB-lite"/>
    </source>
</evidence>
<organism evidence="2 3">
    <name type="scientific">Sinomonas terricola</name>
    <dbReference type="NCBI Taxonomy" id="3110330"/>
    <lineage>
        <taxon>Bacteria</taxon>
        <taxon>Bacillati</taxon>
        <taxon>Actinomycetota</taxon>
        <taxon>Actinomycetes</taxon>
        <taxon>Micrococcales</taxon>
        <taxon>Micrococcaceae</taxon>
        <taxon>Sinomonas</taxon>
    </lineage>
</organism>
<dbReference type="InterPro" id="IPR020311">
    <property type="entry name" value="Uncharacterised_Rv0898c"/>
</dbReference>
<accession>A0ABU5T8P6</accession>
<feature type="compositionally biased region" description="Basic and acidic residues" evidence="1">
    <location>
        <begin position="67"/>
        <end position="80"/>
    </location>
</feature>
<reference evidence="2 3" key="1">
    <citation type="submission" date="2023-12" db="EMBL/GenBank/DDBJ databases">
        <title>Sinomonas terricola sp. nov, isolated from litchi orchard soil in Guangdong, PR China.</title>
        <authorList>
            <person name="Jiaxin W."/>
            <person name="Yang Z."/>
            <person name="Honghui Z."/>
        </authorList>
    </citation>
    <scope>NUCLEOTIDE SEQUENCE [LARGE SCALE GENOMIC DNA]</scope>
    <source>
        <strain evidence="2 3">JGH33</strain>
    </source>
</reference>
<dbReference type="RefSeq" id="WP_323279971.1">
    <property type="nucleotide sequence ID" value="NZ_JAYGGQ010000012.1"/>
</dbReference>
<dbReference type="Proteomes" id="UP001304769">
    <property type="component" value="Unassembled WGS sequence"/>
</dbReference>
<dbReference type="EMBL" id="JAYGGQ010000012">
    <property type="protein sequence ID" value="MEA5456079.1"/>
    <property type="molecule type" value="Genomic_DNA"/>
</dbReference>
<keyword evidence="3" id="KW-1185">Reference proteome</keyword>
<gene>
    <name evidence="2" type="ORF">SPF06_15195</name>
</gene>